<organism evidence="3 4">
    <name type="scientific">Mucilaginibacter gilvus</name>
    <dbReference type="NCBI Taxonomy" id="2305909"/>
    <lineage>
        <taxon>Bacteria</taxon>
        <taxon>Pseudomonadati</taxon>
        <taxon>Bacteroidota</taxon>
        <taxon>Sphingobacteriia</taxon>
        <taxon>Sphingobacteriales</taxon>
        <taxon>Sphingobacteriaceae</taxon>
        <taxon>Mucilaginibacter</taxon>
    </lineage>
</organism>
<protein>
    <recommendedName>
        <fullName evidence="2">NodB homology domain-containing protein</fullName>
    </recommendedName>
</protein>
<feature type="domain" description="NodB homology" evidence="2">
    <location>
        <begin position="49"/>
        <end position="150"/>
    </location>
</feature>
<reference evidence="3 4" key="1">
    <citation type="submission" date="2019-01" db="EMBL/GenBank/DDBJ databases">
        <title>Mucilaginibacter antarcticum sp. nov., isolated from antarctic soil.</title>
        <authorList>
            <person name="Yan Y.-Q."/>
            <person name="Du Z.-J."/>
        </authorList>
    </citation>
    <scope>NUCLEOTIDE SEQUENCE [LARGE SCALE GENOMIC DNA]</scope>
    <source>
        <strain evidence="3 4">F01003</strain>
    </source>
</reference>
<dbReference type="PANTHER" id="PTHR34216">
    <property type="match status" value="1"/>
</dbReference>
<name>A0A3S3WCN8_9SPHI</name>
<gene>
    <name evidence="3" type="ORF">EPL05_06955</name>
</gene>
<dbReference type="SUPFAM" id="SSF88713">
    <property type="entry name" value="Glycoside hydrolase/deacetylase"/>
    <property type="match status" value="1"/>
</dbReference>
<keyword evidence="1" id="KW-0732">Signal</keyword>
<dbReference type="PROSITE" id="PS51677">
    <property type="entry name" value="NODB"/>
    <property type="match status" value="1"/>
</dbReference>
<proteinExistence type="predicted"/>
<sequence length="360" mass="40538">MQPGNTKIITAMKYFSFTILCLCLSVSLFAQKKGELDYTIAPWFNNKKAAVSLTFDDGIPGQYAVAVPLLDKYGFKGTFFMSVSIVNSQHISWATVNKAALDGHEIANHALTHPHFIKIGLDTIAWESAESTKQMDVLVPSQKMITHAYPFGEGGGNTEKDRAIRKTVAPYFIGARATQNKPYPYNTYDFAKTNDDYYNVNSQMIADSASMANFGKYIDETIAVGGWFCPTYHGIEDGWIITPGKIFAQHLIELEKRKDSVWIAPFKNVIQYHKERNSANLKLISRENRTWKLSLTDTLSNRQNWDQPLTINLNTNGAVIKGISQKRKKLPFKQNGQFFTFNALPGKDNIEVQFAPNAIR</sequence>
<dbReference type="GO" id="GO:0016810">
    <property type="term" value="F:hydrolase activity, acting on carbon-nitrogen (but not peptide) bonds"/>
    <property type="evidence" value="ECO:0007669"/>
    <property type="project" value="InterPro"/>
</dbReference>
<dbReference type="AlphaFoldDB" id="A0A3S3WCN8"/>
<dbReference type="InterPro" id="IPR011330">
    <property type="entry name" value="Glyco_hydro/deAcase_b/a-brl"/>
</dbReference>
<keyword evidence="4" id="KW-1185">Reference proteome</keyword>
<dbReference type="Gene3D" id="3.20.20.370">
    <property type="entry name" value="Glycoside hydrolase/deacetylase"/>
    <property type="match status" value="1"/>
</dbReference>
<evidence type="ECO:0000256" key="1">
    <source>
        <dbReference type="ARBA" id="ARBA00022729"/>
    </source>
</evidence>
<dbReference type="InterPro" id="IPR002509">
    <property type="entry name" value="NODB_dom"/>
</dbReference>
<dbReference type="GO" id="GO:0005975">
    <property type="term" value="P:carbohydrate metabolic process"/>
    <property type="evidence" value="ECO:0007669"/>
    <property type="project" value="InterPro"/>
</dbReference>
<dbReference type="EMBL" id="SBIW01000003">
    <property type="protein sequence ID" value="RWY53803.1"/>
    <property type="molecule type" value="Genomic_DNA"/>
</dbReference>
<dbReference type="InterPro" id="IPR051398">
    <property type="entry name" value="Polysacch_Deacetylase"/>
</dbReference>
<comment type="caution">
    <text evidence="3">The sequence shown here is derived from an EMBL/GenBank/DDBJ whole genome shotgun (WGS) entry which is preliminary data.</text>
</comment>
<dbReference type="Pfam" id="PF01522">
    <property type="entry name" value="Polysacc_deac_1"/>
    <property type="match status" value="1"/>
</dbReference>
<evidence type="ECO:0000313" key="4">
    <source>
        <dbReference type="Proteomes" id="UP000286701"/>
    </source>
</evidence>
<evidence type="ECO:0000259" key="2">
    <source>
        <dbReference type="PROSITE" id="PS51677"/>
    </source>
</evidence>
<dbReference type="OrthoDB" id="9778320at2"/>
<dbReference type="PANTHER" id="PTHR34216:SF11">
    <property type="entry name" value="CHITOOLIGOSACCHARIDE DEACETYLASE"/>
    <property type="match status" value="1"/>
</dbReference>
<evidence type="ECO:0000313" key="3">
    <source>
        <dbReference type="EMBL" id="RWY53803.1"/>
    </source>
</evidence>
<dbReference type="Proteomes" id="UP000286701">
    <property type="component" value="Unassembled WGS sequence"/>
</dbReference>
<accession>A0A3S3WCN8</accession>